<dbReference type="RefSeq" id="XP_026191741.1">
    <property type="nucleotide sequence ID" value="XM_026335956.1"/>
</dbReference>
<proteinExistence type="predicted"/>
<reference evidence="10" key="1">
    <citation type="submission" date="2025-08" db="UniProtKB">
        <authorList>
            <consortium name="RefSeq"/>
        </authorList>
    </citation>
    <scope>IDENTIFICATION</scope>
</reference>
<dbReference type="InterPro" id="IPR010541">
    <property type="entry name" value="Prp3_C"/>
</dbReference>
<sequence>MEAGRPGDAAGGATGGEDQQKRRRTRWGRDGPGDGASAAEGPATAAASAAPPAVSSDAATTPAAAAAAAAAPATGGTTLKLPFSVQAAAAAAKEALEKAKRAAQLQRQMQEQMRQQQAAAAVAAASTGTGAAAPSAAAAAAVAAGAASSTTSPAAAAAAAAAAATLAAQQAKAGTGALGHFLRVEADMLQYKQQQQQRDADAAAAAAAAAAVEENPSQTPLQKLDAAVPDFARIWTKLDALVEHPAPVILATRGDTVVNMYLTPQERKKLRRRKRQEREREKQDKIRMGLLPPPPPKCKLSNLMRVLGDVAVADPSKTEKRVREQMAARLEGHENRNQERKLTKEEKTKKTINKWRLKQQNTCSVAVFRVRSLANKRHLFKVDTNARQFHVTGVCVIAPPPLWNVVVFEGSHRSIKRLRALMERRIKWKDAEGGNDAHTKGQPDEHYWEHAQKFRDAHIDY</sequence>
<feature type="compositionally biased region" description="Basic and acidic residues" evidence="6">
    <location>
        <begin position="276"/>
        <end position="287"/>
    </location>
</feature>
<keyword evidence="3" id="KW-0508">mRNA splicing</keyword>
<dbReference type="AlphaFoldDB" id="A0A6P6RV64"/>
<evidence type="ECO:0000256" key="6">
    <source>
        <dbReference type="SAM" id="MobiDB-lite"/>
    </source>
</evidence>
<evidence type="ECO:0000256" key="1">
    <source>
        <dbReference type="ARBA" id="ARBA00004123"/>
    </source>
</evidence>
<dbReference type="Proteomes" id="UP000515125">
    <property type="component" value="Unplaced"/>
</dbReference>
<dbReference type="Pfam" id="PF06544">
    <property type="entry name" value="Prp3_C"/>
    <property type="match status" value="1"/>
</dbReference>
<evidence type="ECO:0000313" key="10">
    <source>
        <dbReference type="RefSeq" id="XP_026191741.1"/>
    </source>
</evidence>
<keyword evidence="2" id="KW-0507">mRNA processing</keyword>
<evidence type="ECO:0000256" key="2">
    <source>
        <dbReference type="ARBA" id="ARBA00022664"/>
    </source>
</evidence>
<dbReference type="PANTHER" id="PTHR14212">
    <property type="entry name" value="U4/U6-ASSOCIATED RNA SPLICING FACTOR-RELATED"/>
    <property type="match status" value="1"/>
</dbReference>
<evidence type="ECO:0000256" key="3">
    <source>
        <dbReference type="ARBA" id="ARBA00023187"/>
    </source>
</evidence>
<feature type="compositionally biased region" description="Low complexity" evidence="6">
    <location>
        <begin position="35"/>
        <end position="56"/>
    </location>
</feature>
<comment type="subcellular location">
    <subcellularLocation>
        <location evidence="1">Nucleus</location>
    </subcellularLocation>
</comment>
<evidence type="ECO:0000259" key="8">
    <source>
        <dbReference type="Pfam" id="PF08572"/>
    </source>
</evidence>
<feature type="region of interest" description="Disordered" evidence="6">
    <location>
        <begin position="266"/>
        <end position="297"/>
    </location>
</feature>
<organism evidence="9 10">
    <name type="scientific">Cyclospora cayetanensis</name>
    <dbReference type="NCBI Taxonomy" id="88456"/>
    <lineage>
        <taxon>Eukaryota</taxon>
        <taxon>Sar</taxon>
        <taxon>Alveolata</taxon>
        <taxon>Apicomplexa</taxon>
        <taxon>Conoidasida</taxon>
        <taxon>Coccidia</taxon>
        <taxon>Eucoccidiorida</taxon>
        <taxon>Eimeriorina</taxon>
        <taxon>Eimeriidae</taxon>
        <taxon>Cyclospora</taxon>
    </lineage>
</organism>
<feature type="region of interest" description="Disordered" evidence="6">
    <location>
        <begin position="1"/>
        <end position="56"/>
    </location>
</feature>
<protein>
    <submittedName>
        <fullName evidence="10">Uncharacterized abhydrolase domain-containing protein DDB_G0269086</fullName>
    </submittedName>
</protein>
<evidence type="ECO:0000313" key="9">
    <source>
        <dbReference type="Proteomes" id="UP000515125"/>
    </source>
</evidence>
<keyword evidence="9" id="KW-1185">Reference proteome</keyword>
<dbReference type="GO" id="GO:0000398">
    <property type="term" value="P:mRNA splicing, via spliceosome"/>
    <property type="evidence" value="ECO:0007669"/>
    <property type="project" value="InterPro"/>
</dbReference>
<dbReference type="GeneID" id="34623793"/>
<gene>
    <name evidence="10" type="primary">LOC34623793</name>
</gene>
<evidence type="ECO:0000256" key="4">
    <source>
        <dbReference type="ARBA" id="ARBA00023242"/>
    </source>
</evidence>
<dbReference type="PANTHER" id="PTHR14212:SF0">
    <property type="entry name" value="U4_U6 SMALL NUCLEAR RIBONUCLEOPROTEIN PRP3"/>
    <property type="match status" value="1"/>
</dbReference>
<feature type="domain" description="Pre-mRNA-splicing factor 3" evidence="8">
    <location>
        <begin position="187"/>
        <end position="343"/>
    </location>
</feature>
<dbReference type="GO" id="GO:0046540">
    <property type="term" value="C:U4/U6 x U5 tri-snRNP complex"/>
    <property type="evidence" value="ECO:0007669"/>
    <property type="project" value="InterPro"/>
</dbReference>
<accession>A0A6P6RV64</accession>
<dbReference type="OrthoDB" id="354636at2759"/>
<evidence type="ECO:0000259" key="7">
    <source>
        <dbReference type="Pfam" id="PF06544"/>
    </source>
</evidence>
<dbReference type="CDD" id="cd24162">
    <property type="entry name" value="Prp3_C"/>
    <property type="match status" value="1"/>
</dbReference>
<evidence type="ECO:0000256" key="5">
    <source>
        <dbReference type="SAM" id="Coils"/>
    </source>
</evidence>
<dbReference type="InterPro" id="IPR027104">
    <property type="entry name" value="Prp3"/>
</dbReference>
<dbReference type="Pfam" id="PF08572">
    <property type="entry name" value="PRP3"/>
    <property type="match status" value="1"/>
</dbReference>
<dbReference type="InterPro" id="IPR013881">
    <property type="entry name" value="Pre-mRNA_splic_Prp3_dom"/>
</dbReference>
<keyword evidence="4" id="KW-0539">Nucleus</keyword>
<feature type="coiled-coil region" evidence="5">
    <location>
        <begin position="89"/>
        <end position="122"/>
    </location>
</feature>
<name>A0A6P6RV64_9EIME</name>
<keyword evidence="5" id="KW-0175">Coiled coil</keyword>
<feature type="domain" description="Small nuclear ribonucleoprotein Prp3 C-terminal" evidence="7">
    <location>
        <begin position="366"/>
        <end position="436"/>
    </location>
</feature>